<protein>
    <recommendedName>
        <fullName evidence="4">Photosynthesis system II assembly factor Ycf48/Hcf136-like domain-containing protein</fullName>
    </recommendedName>
</protein>
<feature type="region of interest" description="Disordered" evidence="1">
    <location>
        <begin position="1"/>
        <end position="24"/>
    </location>
</feature>
<dbReference type="Proteomes" id="UP000268469">
    <property type="component" value="Unassembled WGS sequence"/>
</dbReference>
<organism evidence="2 3">
    <name type="scientific">candidate division WOR-3 bacterium</name>
    <dbReference type="NCBI Taxonomy" id="2052148"/>
    <lineage>
        <taxon>Bacteria</taxon>
        <taxon>Bacteria division WOR-3</taxon>
    </lineage>
</organism>
<sequence>MGPGEHRDEVGWEPKDEGITNDSPNCFAMYPEDNDGGIDEIFKTTNGGADWSVLSSGLPADNTINDLAITTTPTKGIKLLAATDDGVYYPRPSGLSAPMSSILREKDIKGRDLSDQSQ</sequence>
<feature type="compositionally biased region" description="Basic and acidic residues" evidence="1">
    <location>
        <begin position="103"/>
        <end position="118"/>
    </location>
</feature>
<accession>A0A660SJ09</accession>
<proteinExistence type="predicted"/>
<comment type="caution">
    <text evidence="2">The sequence shown here is derived from an EMBL/GenBank/DDBJ whole genome shotgun (WGS) entry which is preliminary data.</text>
</comment>
<evidence type="ECO:0008006" key="4">
    <source>
        <dbReference type="Google" id="ProtNLM"/>
    </source>
</evidence>
<dbReference type="InterPro" id="IPR015943">
    <property type="entry name" value="WD40/YVTN_repeat-like_dom_sf"/>
</dbReference>
<gene>
    <name evidence="2" type="ORF">DRP53_03955</name>
</gene>
<evidence type="ECO:0000313" key="2">
    <source>
        <dbReference type="EMBL" id="RKX70774.1"/>
    </source>
</evidence>
<evidence type="ECO:0000256" key="1">
    <source>
        <dbReference type="SAM" id="MobiDB-lite"/>
    </source>
</evidence>
<dbReference type="Gene3D" id="2.130.10.10">
    <property type="entry name" value="YVTN repeat-like/Quinoprotein amine dehydrogenase"/>
    <property type="match status" value="1"/>
</dbReference>
<name>A0A660SJ09_UNCW3</name>
<dbReference type="AlphaFoldDB" id="A0A660SJ09"/>
<feature type="compositionally biased region" description="Basic and acidic residues" evidence="1">
    <location>
        <begin position="1"/>
        <end position="18"/>
    </location>
</feature>
<reference evidence="2 3" key="1">
    <citation type="submission" date="2018-06" db="EMBL/GenBank/DDBJ databases">
        <title>Extensive metabolic versatility and redundancy in microbially diverse, dynamic hydrothermal sediments.</title>
        <authorList>
            <person name="Dombrowski N."/>
            <person name="Teske A."/>
            <person name="Baker B.J."/>
        </authorList>
    </citation>
    <scope>NUCLEOTIDE SEQUENCE [LARGE SCALE GENOMIC DNA]</scope>
    <source>
        <strain evidence="2">B36_G15</strain>
    </source>
</reference>
<feature type="region of interest" description="Disordered" evidence="1">
    <location>
        <begin position="92"/>
        <end position="118"/>
    </location>
</feature>
<evidence type="ECO:0000313" key="3">
    <source>
        <dbReference type="Proteomes" id="UP000268469"/>
    </source>
</evidence>
<dbReference type="EMBL" id="QNBE01000028">
    <property type="protein sequence ID" value="RKX70774.1"/>
    <property type="molecule type" value="Genomic_DNA"/>
</dbReference>
<dbReference type="SUPFAM" id="SSF50939">
    <property type="entry name" value="Sialidases"/>
    <property type="match status" value="1"/>
</dbReference>
<dbReference type="InterPro" id="IPR036278">
    <property type="entry name" value="Sialidase_sf"/>
</dbReference>